<accession>A0ABV0WFC6</accession>
<keyword evidence="2" id="KW-1185">Reference proteome</keyword>
<proteinExistence type="predicted"/>
<sequence length="105" mass="11867">MVQKQTSPSSSYSPRLLPFFRNFWKGAYYFVVSPLAAEVAQKSLTFFQKQYAGNSLITKLQYVQHLLDNFQIVTSPSSPRCYRRALTKAFAHLGVTLAEEKATGP</sequence>
<name>A0ABV0WFC6_9TELE</name>
<dbReference type="EMBL" id="JAHRIM010045889">
    <property type="protein sequence ID" value="MEQ2268204.1"/>
    <property type="molecule type" value="Genomic_DNA"/>
</dbReference>
<protein>
    <submittedName>
        <fullName evidence="1">Uncharacterized protein</fullName>
    </submittedName>
</protein>
<gene>
    <name evidence="1" type="ORF">XENORESO_017236</name>
</gene>
<organism evidence="1 2">
    <name type="scientific">Xenotaenia resolanae</name>
    <dbReference type="NCBI Taxonomy" id="208358"/>
    <lineage>
        <taxon>Eukaryota</taxon>
        <taxon>Metazoa</taxon>
        <taxon>Chordata</taxon>
        <taxon>Craniata</taxon>
        <taxon>Vertebrata</taxon>
        <taxon>Euteleostomi</taxon>
        <taxon>Actinopterygii</taxon>
        <taxon>Neopterygii</taxon>
        <taxon>Teleostei</taxon>
        <taxon>Neoteleostei</taxon>
        <taxon>Acanthomorphata</taxon>
        <taxon>Ovalentaria</taxon>
        <taxon>Atherinomorphae</taxon>
        <taxon>Cyprinodontiformes</taxon>
        <taxon>Goodeidae</taxon>
        <taxon>Xenotaenia</taxon>
    </lineage>
</organism>
<reference evidence="1 2" key="1">
    <citation type="submission" date="2021-06" db="EMBL/GenBank/DDBJ databases">
        <authorList>
            <person name="Palmer J.M."/>
        </authorList>
    </citation>
    <scope>NUCLEOTIDE SEQUENCE [LARGE SCALE GENOMIC DNA]</scope>
    <source>
        <strain evidence="1 2">XR_2019</strain>
        <tissue evidence="1">Muscle</tissue>
    </source>
</reference>
<evidence type="ECO:0000313" key="2">
    <source>
        <dbReference type="Proteomes" id="UP001444071"/>
    </source>
</evidence>
<dbReference type="Proteomes" id="UP001444071">
    <property type="component" value="Unassembled WGS sequence"/>
</dbReference>
<comment type="caution">
    <text evidence="1">The sequence shown here is derived from an EMBL/GenBank/DDBJ whole genome shotgun (WGS) entry which is preliminary data.</text>
</comment>
<evidence type="ECO:0000313" key="1">
    <source>
        <dbReference type="EMBL" id="MEQ2268204.1"/>
    </source>
</evidence>